<organism evidence="2 3">
    <name type="scientific">Haloarcula salinisoli</name>
    <dbReference type="NCBI Taxonomy" id="2487746"/>
    <lineage>
        <taxon>Archaea</taxon>
        <taxon>Methanobacteriati</taxon>
        <taxon>Methanobacteriota</taxon>
        <taxon>Stenosarchaea group</taxon>
        <taxon>Halobacteria</taxon>
        <taxon>Halobacteriales</taxon>
        <taxon>Haloarculaceae</taxon>
        <taxon>Haloarcula</taxon>
    </lineage>
</organism>
<dbReference type="AlphaFoldDB" id="A0A8J8CCV7"/>
<reference evidence="2" key="1">
    <citation type="submission" date="2021-06" db="EMBL/GenBank/DDBJ databases">
        <title>Halomicroarcula sp. F24A a new haloarchaeum isolated from saline soil.</title>
        <authorList>
            <person name="Duran-Viseras A."/>
            <person name="Sanchez-Porro C."/>
            <person name="Ventosa A."/>
        </authorList>
    </citation>
    <scope>NUCLEOTIDE SEQUENCE</scope>
    <source>
        <strain evidence="2">F24A</strain>
    </source>
</reference>
<protein>
    <recommendedName>
        <fullName evidence="1">HVO-0234-like beta-propeller domain-containing protein</fullName>
    </recommendedName>
</protein>
<name>A0A8J8CCV7_9EURY</name>
<keyword evidence="3" id="KW-1185">Reference proteome</keyword>
<dbReference type="RefSeq" id="WP_220588208.1">
    <property type="nucleotide sequence ID" value="NZ_RKLQ01000002.1"/>
</dbReference>
<proteinExistence type="predicted"/>
<sequence length="284" mass="29486">MSDDDISISEKRMYGETRAETHAYVASGLGVTRVETAGGQIGRFSLANRCSARDIAGANGEIAVATEDSVLISTDDGFAETGFGPATAVGYDADGLVAAGEGRVARYDDGEWWEMGAVDDVRALAPDLVAAADGVYGLPGCAYLGLHDAAAVAGPFAATADGLYRRDAQEGTVGARENWLPVRSGAHGVVATDGSDDGRVHAADADGLYELTDRGNASPDPHWRPCDLPVRERVVDVTYGQDTYAITEDGTFLVDTADEATADGRGGWRSRSLGVPEVAGIAVA</sequence>
<dbReference type="Proteomes" id="UP000783863">
    <property type="component" value="Unassembled WGS sequence"/>
</dbReference>
<dbReference type="InterPro" id="IPR056505">
    <property type="entry name" value="Beta-prop_HVO_0234"/>
</dbReference>
<dbReference type="Pfam" id="PF23366">
    <property type="entry name" value="Beta-prop_HVO_0234"/>
    <property type="match status" value="1"/>
</dbReference>
<evidence type="ECO:0000313" key="3">
    <source>
        <dbReference type="Proteomes" id="UP000783863"/>
    </source>
</evidence>
<evidence type="ECO:0000259" key="1">
    <source>
        <dbReference type="Pfam" id="PF23366"/>
    </source>
</evidence>
<evidence type="ECO:0000313" key="2">
    <source>
        <dbReference type="EMBL" id="MBX0303970.1"/>
    </source>
</evidence>
<accession>A0A8J8CCV7</accession>
<feature type="domain" description="HVO-0234-like beta-propeller" evidence="1">
    <location>
        <begin position="7"/>
        <end position="284"/>
    </location>
</feature>
<gene>
    <name evidence="2" type="ORF">EGD98_09855</name>
</gene>
<comment type="caution">
    <text evidence="2">The sequence shown here is derived from an EMBL/GenBank/DDBJ whole genome shotgun (WGS) entry which is preliminary data.</text>
</comment>
<dbReference type="EMBL" id="RKLQ01000002">
    <property type="protein sequence ID" value="MBX0303970.1"/>
    <property type="molecule type" value="Genomic_DNA"/>
</dbReference>